<feature type="domain" description="Mammalian cell entry C-terminal" evidence="3">
    <location>
        <begin position="112"/>
        <end position="306"/>
    </location>
</feature>
<dbReference type="Pfam" id="PF02470">
    <property type="entry name" value="MlaD"/>
    <property type="match status" value="1"/>
</dbReference>
<reference evidence="4 5" key="1">
    <citation type="submission" date="2018-12" db="EMBL/GenBank/DDBJ databases">
        <authorList>
            <consortium name="Pathogen Informatics"/>
        </authorList>
    </citation>
    <scope>NUCLEOTIDE SEQUENCE [LARGE SCALE GENOMIC DNA]</scope>
    <source>
        <strain evidence="4 5">NCTC10485</strain>
    </source>
</reference>
<dbReference type="PANTHER" id="PTHR33371">
    <property type="entry name" value="INTERMEMBRANE PHOSPHOLIPID TRANSPORT SYSTEM BINDING PROTEIN MLAD-RELATED"/>
    <property type="match status" value="1"/>
</dbReference>
<dbReference type="NCBIfam" id="TIGR00996">
    <property type="entry name" value="Mtu_fam_mce"/>
    <property type="match status" value="1"/>
</dbReference>
<evidence type="ECO:0000313" key="4">
    <source>
        <dbReference type="EMBL" id="VEG49678.1"/>
    </source>
</evidence>
<keyword evidence="1" id="KW-1133">Transmembrane helix</keyword>
<dbReference type="Proteomes" id="UP000282551">
    <property type="component" value="Chromosome"/>
</dbReference>
<protein>
    <submittedName>
        <fullName evidence="4">Virulence factor mce family protein</fullName>
    </submittedName>
</protein>
<sequence>MSHRKRVVVMAVAVLVFLGAGGWYVFGRTDNATVLHADFTYVNGIYPGSKVTVLGVPVGRVTEVTPQGTTVRVSMSMPADVELPAEVDAYIMSPALISDRSVELGPAYGGSGPQLAPGHVIPVERTHAPITFDSMLASLTTLTEALGPDQGDMGQLLARGADQWRGQGKQFNTAIRNLSSATGVVGARAEDIDTVVENLDTMLTAFNQRQVSLNNLVSSLGLLGDSWAEANVDITGPMKDLKTVLDQVNTVVHKHSDDMGAISTNLNVVGDILTGRQPELAEFMDLLPLMMQNLSGTIGPDRRGRIRLNVSSALLQFADAHNFCERHQWEICSGVGIVNPLSFPISRSDPLGIVSAVTGVIPPPNPEHPR</sequence>
<dbReference type="InterPro" id="IPR052336">
    <property type="entry name" value="MlaD_Phospholipid_Transporter"/>
</dbReference>
<keyword evidence="5" id="KW-1185">Reference proteome</keyword>
<dbReference type="InterPro" id="IPR003399">
    <property type="entry name" value="Mce/MlaD"/>
</dbReference>
<evidence type="ECO:0000313" key="5">
    <source>
        <dbReference type="Proteomes" id="UP000282551"/>
    </source>
</evidence>
<dbReference type="InterPro" id="IPR024516">
    <property type="entry name" value="Mce_C"/>
</dbReference>
<proteinExistence type="predicted"/>
<organism evidence="4 5">
    <name type="scientific">Mycolicibacterium chitae</name>
    <name type="common">Mycobacterium chitae</name>
    <dbReference type="NCBI Taxonomy" id="1792"/>
    <lineage>
        <taxon>Bacteria</taxon>
        <taxon>Bacillati</taxon>
        <taxon>Actinomycetota</taxon>
        <taxon>Actinomycetes</taxon>
        <taxon>Mycobacteriales</taxon>
        <taxon>Mycobacteriaceae</taxon>
        <taxon>Mycolicibacterium</taxon>
    </lineage>
</organism>
<dbReference type="RefSeq" id="WP_126335329.1">
    <property type="nucleotide sequence ID" value="NZ_AP022604.1"/>
</dbReference>
<dbReference type="OrthoDB" id="4608030at2"/>
<evidence type="ECO:0000259" key="3">
    <source>
        <dbReference type="Pfam" id="PF11887"/>
    </source>
</evidence>
<dbReference type="Pfam" id="PF11887">
    <property type="entry name" value="Mce4_CUP1"/>
    <property type="match status" value="1"/>
</dbReference>
<dbReference type="EMBL" id="LR134355">
    <property type="protein sequence ID" value="VEG49678.1"/>
    <property type="molecule type" value="Genomic_DNA"/>
</dbReference>
<dbReference type="GO" id="GO:0005576">
    <property type="term" value="C:extracellular region"/>
    <property type="evidence" value="ECO:0007669"/>
    <property type="project" value="TreeGrafter"/>
</dbReference>
<feature type="transmembrane region" description="Helical" evidence="1">
    <location>
        <begin position="7"/>
        <end position="26"/>
    </location>
</feature>
<dbReference type="PANTHER" id="PTHR33371:SF4">
    <property type="entry name" value="INTERMEMBRANE PHOSPHOLIPID TRANSPORT SYSTEM BINDING PROTEIN MLAD"/>
    <property type="match status" value="1"/>
</dbReference>
<accession>A0A3S4SBV9</accession>
<dbReference type="InterPro" id="IPR005693">
    <property type="entry name" value="Mce"/>
</dbReference>
<keyword evidence="1" id="KW-0472">Membrane</keyword>
<evidence type="ECO:0000256" key="1">
    <source>
        <dbReference type="SAM" id="Phobius"/>
    </source>
</evidence>
<evidence type="ECO:0000259" key="2">
    <source>
        <dbReference type="Pfam" id="PF02470"/>
    </source>
</evidence>
<feature type="domain" description="Mce/MlaD" evidence="2">
    <location>
        <begin position="34"/>
        <end position="106"/>
    </location>
</feature>
<name>A0A3S4SBV9_MYCCI</name>
<gene>
    <name evidence="4" type="ORF">NCTC10485_03990</name>
</gene>
<keyword evidence="1" id="KW-0812">Transmembrane</keyword>
<dbReference type="AlphaFoldDB" id="A0A3S4SBV9"/>